<name>A0A413TGZ3_9FIRM</name>
<organism evidence="1 2">
    <name type="scientific">Roseburia inulinivorans</name>
    <dbReference type="NCBI Taxonomy" id="360807"/>
    <lineage>
        <taxon>Bacteria</taxon>
        <taxon>Bacillati</taxon>
        <taxon>Bacillota</taxon>
        <taxon>Clostridia</taxon>
        <taxon>Lachnospirales</taxon>
        <taxon>Lachnospiraceae</taxon>
        <taxon>Roseburia</taxon>
    </lineage>
</organism>
<sequence>MEKNSNQPLNQAERYQYLIGLTEGKQLDADYRAAFYILSSVPEMFEAATKCVDHEGITFDKIKRLCKGKLEESQMHLLSLAHNVFAWNSRTSPTPHELSRLGYPWLEVALNAIFISGGNMKVQIQKNEKGIPELLLDVSSYEKTKQFHERFQQMQNDLDDEFDEEMEQ</sequence>
<gene>
    <name evidence="1" type="ORF">DW914_15535</name>
</gene>
<reference evidence="1 2" key="1">
    <citation type="submission" date="2018-08" db="EMBL/GenBank/DDBJ databases">
        <title>A genome reference for cultivated species of the human gut microbiota.</title>
        <authorList>
            <person name="Zou Y."/>
            <person name="Xue W."/>
            <person name="Luo G."/>
        </authorList>
    </citation>
    <scope>NUCLEOTIDE SEQUENCE [LARGE SCALE GENOMIC DNA]</scope>
    <source>
        <strain evidence="1 2">AM42-1AC</strain>
    </source>
</reference>
<proteinExistence type="predicted"/>
<comment type="caution">
    <text evidence="1">The sequence shown here is derived from an EMBL/GenBank/DDBJ whole genome shotgun (WGS) entry which is preliminary data.</text>
</comment>
<dbReference type="Proteomes" id="UP000283492">
    <property type="component" value="Unassembled WGS sequence"/>
</dbReference>
<dbReference type="EMBL" id="QSFX01000035">
    <property type="protein sequence ID" value="RHA84222.1"/>
    <property type="molecule type" value="Genomic_DNA"/>
</dbReference>
<evidence type="ECO:0000313" key="1">
    <source>
        <dbReference type="EMBL" id="RHA84222.1"/>
    </source>
</evidence>
<dbReference type="RefSeq" id="WP_118583250.1">
    <property type="nucleotide sequence ID" value="NZ_CABJFX010000035.1"/>
</dbReference>
<accession>A0A413TGZ3</accession>
<dbReference type="AlphaFoldDB" id="A0A413TGZ3"/>
<evidence type="ECO:0000313" key="2">
    <source>
        <dbReference type="Proteomes" id="UP000283492"/>
    </source>
</evidence>
<protein>
    <submittedName>
        <fullName evidence="1">Uncharacterized protein</fullName>
    </submittedName>
</protein>